<evidence type="ECO:0000313" key="2">
    <source>
        <dbReference type="Proteomes" id="UP000770717"/>
    </source>
</evidence>
<dbReference type="EMBL" id="WNTK01000001">
    <property type="protein sequence ID" value="KAG9492141.1"/>
    <property type="molecule type" value="Genomic_DNA"/>
</dbReference>
<dbReference type="Proteomes" id="UP000770717">
    <property type="component" value="Unassembled WGS sequence"/>
</dbReference>
<name>A0A8J6KHA4_ELECQ</name>
<proteinExistence type="predicted"/>
<protein>
    <submittedName>
        <fullName evidence="1">Uncharacterized protein</fullName>
    </submittedName>
</protein>
<dbReference type="AlphaFoldDB" id="A0A8J6KHA4"/>
<accession>A0A8J6KHA4</accession>
<comment type="caution">
    <text evidence="1">The sequence shown here is derived from an EMBL/GenBank/DDBJ whole genome shotgun (WGS) entry which is preliminary data.</text>
</comment>
<organism evidence="1 2">
    <name type="scientific">Eleutherodactylus coqui</name>
    <name type="common">Puerto Rican coqui</name>
    <dbReference type="NCBI Taxonomy" id="57060"/>
    <lineage>
        <taxon>Eukaryota</taxon>
        <taxon>Metazoa</taxon>
        <taxon>Chordata</taxon>
        <taxon>Craniata</taxon>
        <taxon>Vertebrata</taxon>
        <taxon>Euteleostomi</taxon>
        <taxon>Amphibia</taxon>
        <taxon>Batrachia</taxon>
        <taxon>Anura</taxon>
        <taxon>Neobatrachia</taxon>
        <taxon>Hyloidea</taxon>
        <taxon>Eleutherodactylidae</taxon>
        <taxon>Eleutherodactylinae</taxon>
        <taxon>Eleutherodactylus</taxon>
        <taxon>Eleutherodactylus</taxon>
    </lineage>
</organism>
<evidence type="ECO:0000313" key="1">
    <source>
        <dbReference type="EMBL" id="KAG9492141.1"/>
    </source>
</evidence>
<keyword evidence="2" id="KW-1185">Reference proteome</keyword>
<sequence length="55" mass="6275">MAYCRCPPRDRFYPSVWVGFCTTAGSMHITLLACCVTPWDVRLYISQISFLPTSL</sequence>
<gene>
    <name evidence="1" type="ORF">GDO78_000580</name>
</gene>
<dbReference type="PROSITE" id="PS51257">
    <property type="entry name" value="PROKAR_LIPOPROTEIN"/>
    <property type="match status" value="1"/>
</dbReference>
<reference evidence="1" key="1">
    <citation type="thesis" date="2020" institute="ProQuest LLC" country="789 East Eisenhower Parkway, Ann Arbor, MI, USA">
        <title>Comparative Genomics and Chromosome Evolution.</title>
        <authorList>
            <person name="Mudd A.B."/>
        </authorList>
    </citation>
    <scope>NUCLEOTIDE SEQUENCE</scope>
    <source>
        <strain evidence="1">HN-11 Male</strain>
        <tissue evidence="1">Kidney and liver</tissue>
    </source>
</reference>